<reference evidence="2" key="1">
    <citation type="submission" date="2019-03" db="EMBL/GenBank/DDBJ databases">
        <title>Single cell metagenomics reveals metabolic interactions within the superorganism composed of flagellate Streblomastix strix and complex community of Bacteroidetes bacteria on its surface.</title>
        <authorList>
            <person name="Treitli S.C."/>
            <person name="Kolisko M."/>
            <person name="Husnik F."/>
            <person name="Keeling P."/>
            <person name="Hampl V."/>
        </authorList>
    </citation>
    <scope>NUCLEOTIDE SEQUENCE</scope>
    <source>
        <strain evidence="2">STM</strain>
    </source>
</reference>
<feature type="non-terminal residue" evidence="2">
    <location>
        <position position="1"/>
    </location>
</feature>
<dbReference type="InterPro" id="IPR024445">
    <property type="entry name" value="Tnp_ISXO2-like"/>
</dbReference>
<comment type="caution">
    <text evidence="2">The sequence shown here is derived from an EMBL/GenBank/DDBJ whole genome shotgun (WGS) entry which is preliminary data.</text>
</comment>
<name>A0A5J4PM30_9ZZZZ</name>
<dbReference type="SMART" id="SM01126">
    <property type="entry name" value="DDE_Tnp_IS1595"/>
    <property type="match status" value="1"/>
</dbReference>
<feature type="domain" description="ISXO2-like transposase" evidence="1">
    <location>
        <begin position="74"/>
        <end position="232"/>
    </location>
</feature>
<dbReference type="AlphaFoldDB" id="A0A5J4PM30"/>
<proteinExistence type="predicted"/>
<gene>
    <name evidence="2" type="ORF">EZS27_038913</name>
</gene>
<evidence type="ECO:0000313" key="2">
    <source>
        <dbReference type="EMBL" id="KAA6309634.1"/>
    </source>
</evidence>
<accession>A0A5J4PM30</accession>
<dbReference type="NCBIfam" id="NF033547">
    <property type="entry name" value="transpos_IS1595"/>
    <property type="match status" value="1"/>
</dbReference>
<evidence type="ECO:0000259" key="1">
    <source>
        <dbReference type="SMART" id="SM01126"/>
    </source>
</evidence>
<dbReference type="Pfam" id="PF12762">
    <property type="entry name" value="DDE_Tnp_IS1595"/>
    <property type="match status" value="1"/>
</dbReference>
<protein>
    <recommendedName>
        <fullName evidence="1">ISXO2-like transposase domain-containing protein</fullName>
    </recommendedName>
</protein>
<organism evidence="2">
    <name type="scientific">termite gut metagenome</name>
    <dbReference type="NCBI Taxonomy" id="433724"/>
    <lineage>
        <taxon>unclassified sequences</taxon>
        <taxon>metagenomes</taxon>
        <taxon>organismal metagenomes</taxon>
    </lineage>
</organism>
<sequence>HCHYRQSLRSGTVMENSKLPFLYWYIAIHLLTSTKKSFSAAELQRQLGHKRYQPVWEMSCKLRDVMGKGDDIYSLSGQVEPGNAFITTLIPDYQKDEALKRGAGSQNKSKVVVMTESTFVENPKQGKPPKAVNHIKMEIVCDLKADTTTNIVKKHVDSQAELTTDASTSYKKLKEHVKKQDAKVVKQGDLPKVLPWVHIAISNVKRLLLDVHHQLKNEYLQYYLNEFCYKFNRRHFGENLFDRMIRLAANYRTDFKSKTYNRSLCG</sequence>
<dbReference type="EMBL" id="SNRY01007845">
    <property type="protein sequence ID" value="KAA6309634.1"/>
    <property type="molecule type" value="Genomic_DNA"/>
</dbReference>